<accession>A7AN59</accession>
<dbReference type="eggNOG" id="ENOG502QXA7">
    <property type="taxonomic scope" value="Eukaryota"/>
</dbReference>
<name>A7AN59_BABBO</name>
<reference evidence="2" key="2">
    <citation type="journal article" date="2020" name="Data Brief">
        <title>Transcriptome dataset of Babesia bovis life stages within vertebrate and invertebrate hosts.</title>
        <authorList>
            <person name="Ueti M.W."/>
            <person name="Johnson W.C."/>
            <person name="Kappmeyer L.S."/>
            <person name="Herndon D.R."/>
            <person name="Mousel M.R."/>
            <person name="Reif K.E."/>
            <person name="Taus N.S."/>
            <person name="Ifeonu O.O."/>
            <person name="Silva J.C."/>
            <person name="Suarez C.E."/>
            <person name="Brayton K.A."/>
        </authorList>
    </citation>
    <scope>NUCLEOTIDE SEQUENCE [LARGE SCALE GENOMIC DNA]</scope>
</reference>
<reference evidence="1 2" key="1">
    <citation type="journal article" date="2007" name="PLoS Pathog.">
        <title>Genome sequence of Babesia bovis and comparative analysis of apicomplexan hemoprotozoa.</title>
        <authorList>
            <person name="Brayton K.A."/>
            <person name="Lau A.O.T."/>
            <person name="Herndon D.R."/>
            <person name="Hannick L."/>
            <person name="Kappmeyer L.S."/>
            <person name="Berens S.J."/>
            <person name="Bidwell S.L."/>
            <person name="Brown W.C."/>
            <person name="Crabtree J."/>
            <person name="Fadrosh D."/>
            <person name="Feldblum T."/>
            <person name="Forberger H.A."/>
            <person name="Haas B.J."/>
            <person name="Howell J.M."/>
            <person name="Khouri H."/>
            <person name="Koo H."/>
            <person name="Mann D.J."/>
            <person name="Norimine J."/>
            <person name="Paulsen I.T."/>
            <person name="Radune D."/>
            <person name="Ren Q."/>
            <person name="Smith R.K. Jr."/>
            <person name="Suarez C.E."/>
            <person name="White O."/>
            <person name="Wortman J.R."/>
            <person name="Knowles D.P. Jr."/>
            <person name="McElwain T.F."/>
            <person name="Nene V.M."/>
        </authorList>
    </citation>
    <scope>NUCLEOTIDE SEQUENCE [LARGE SCALE GENOMIC DNA]</scope>
    <source>
        <strain evidence="1">T2Bo</strain>
    </source>
</reference>
<evidence type="ECO:0000313" key="1">
    <source>
        <dbReference type="EMBL" id="EDO07993.1"/>
    </source>
</evidence>
<gene>
    <name evidence="1" type="ORF">BBOV_III004300</name>
</gene>
<dbReference type="VEuPathDB" id="PiroplasmaDB:BBOV_III004300"/>
<dbReference type="EMBL" id="AAXT01000001">
    <property type="protein sequence ID" value="EDO07993.1"/>
    <property type="molecule type" value="Genomic_DNA"/>
</dbReference>
<evidence type="ECO:0000313" key="2">
    <source>
        <dbReference type="Proteomes" id="UP000002173"/>
    </source>
</evidence>
<sequence length="515" mass="58148">MAQESQDLGSDYDIKECELPADSVFLGHGGSGYFFCSGKSYLAFSDHLELLSKVDLKHRCLVGYRFDRTLALAASNSLYLIDPSGTLSERKFKKRLIHVHLLDESTLLLVVICRNRKALQVVLGEHDLRLESYKGQCQSDIIFAAFVDDFVFCLAYVHDNSEVKIALIAINDGRPTLIRHQCFRQAKKASMSRAIGSSNAFMLECDGDRSVLRYDYLHKAMVLVRHFKFSPSKEAVLCLMDEDHVVQFMAGKAGLHVTCDGIFTEAHSEWLMPYGEKHGSVLSVTATNREVSVLIRAGDTKAVIVQFTLGERPLEIFVGNKSMLKKSQDELRELIQQGKIPINSELVDHIMRKKMRSCAVECLQSVYIPESQAISLVMKDMSLLSVFIEHTRGDQNGLVKAIRNQLPVEMCGEIIERLLQMLDDIGSVGTQQLHCYKRVVAFLNIFMDAMLFEMHEAKLLKQEWIDRLQGLVKHCNTENHNLQSLLSFTNSLLKKRNVKEDGDNSSLIVVQPITV</sequence>
<organism evidence="1 2">
    <name type="scientific">Babesia bovis</name>
    <dbReference type="NCBI Taxonomy" id="5865"/>
    <lineage>
        <taxon>Eukaryota</taxon>
        <taxon>Sar</taxon>
        <taxon>Alveolata</taxon>
        <taxon>Apicomplexa</taxon>
        <taxon>Aconoidasida</taxon>
        <taxon>Piroplasmida</taxon>
        <taxon>Babesiidae</taxon>
        <taxon>Babesia</taxon>
    </lineage>
</organism>
<comment type="caution">
    <text evidence="1">The sequence shown here is derived from an EMBL/GenBank/DDBJ whole genome shotgun (WGS) entry which is preliminary data.</text>
</comment>
<protein>
    <submittedName>
        <fullName evidence="1">Uncharacterized protein</fullName>
    </submittedName>
</protein>
<dbReference type="AlphaFoldDB" id="A7AN59"/>
<dbReference type="InParanoid" id="A7AN59"/>
<keyword evidence="2" id="KW-1185">Reference proteome</keyword>
<proteinExistence type="predicted"/>
<reference evidence="2" key="3">
    <citation type="journal article" date="2021" name="Int. J. Parasitol.">
        <title>Comparative analysis of gene expression between Babesia bovis blood stages and kinetes allowed by improved genome annotation.</title>
        <authorList>
            <person name="Ueti M.W."/>
            <person name="Johnson W.C."/>
            <person name="Kappmeyer L.S."/>
            <person name="Herndon D.R."/>
            <person name="Mousel M.R."/>
            <person name="Reif K.E."/>
            <person name="Taus N.S."/>
            <person name="Ifeonu O.O."/>
            <person name="Silva J.C."/>
            <person name="Suarez C.E."/>
            <person name="Brayton K.A."/>
        </authorList>
    </citation>
    <scope>NUCLEOTIDE SEQUENCE [LARGE SCALE GENOMIC DNA]</scope>
</reference>
<dbReference type="Proteomes" id="UP000002173">
    <property type="component" value="Unassembled WGS sequence"/>
</dbReference>
<dbReference type="KEGG" id="bbo:BBOV_III004300"/>
<dbReference type="GeneID" id="5479810"/>
<dbReference type="OMA" id="SFHEINI"/>
<dbReference type="RefSeq" id="XP_001611561.1">
    <property type="nucleotide sequence ID" value="XM_001611511.1"/>
</dbReference>